<feature type="region of interest" description="Disordered" evidence="1">
    <location>
        <begin position="252"/>
        <end position="284"/>
    </location>
</feature>
<reference evidence="2" key="1">
    <citation type="submission" date="2023-10" db="EMBL/GenBank/DDBJ databases">
        <authorList>
            <person name="Chen Y."/>
            <person name="Shah S."/>
            <person name="Dougan E. K."/>
            <person name="Thang M."/>
            <person name="Chan C."/>
        </authorList>
    </citation>
    <scope>NUCLEOTIDE SEQUENCE [LARGE SCALE GENOMIC DNA]</scope>
</reference>
<evidence type="ECO:0000313" key="2">
    <source>
        <dbReference type="EMBL" id="CAK0793239.1"/>
    </source>
</evidence>
<dbReference type="PANTHER" id="PTHR21228">
    <property type="entry name" value="FAST LEU-RICH DOMAIN-CONTAINING"/>
    <property type="match status" value="1"/>
</dbReference>
<gene>
    <name evidence="2" type="ORF">PCOR1329_LOCUS3604</name>
</gene>
<sequence length="913" mass="95634">MARARGQVQEYEGLFKGVGATSREPVFGKKSTSVGDSHKATHFAVGCQKWDDHAVRTKPRSHTEHAHPQVAYSTCDAPENNMSQIHLGHQEHSGAAHYRSEQRVRYEHPGPQPREQPFSHQGSVCLGSDQQPLQSQKKAVHALIEDGELQRSAAMRAAGQGTLVPTSQWPKPPRCHVLHGGPRSVDSYDLGVMSGGRHGRITGNYSNVMYEANTRNPILGLHVPLAAQASTSGMRTTSDLIAEANDQVRNTFIDDFGPGAEEPPTRTLRRSRSEPALPTPAAGADELAAEAGAPEGAPGHGPVGALGRMMEAERTARGVLELAFQQLASLKEVAAALYLAARRMRAPQLEVGAMTLLPPLLAQLRGGIAELGGGGRFSQLAWALGKFGTRAHPGSPQPVQGIDECMLHVCRRYPAVLAGCSDAELTNSLWGLARLLPGAASGAAGGAEALGAACGAMVRGCLGRVASLTAQCLANAFWAMARLRVRGPDASEFVLRALARLRTAPQLAAFTPQGLANVLWALAQLRLAGVCAGPLDSGAVQAALVAVAEASAQRLGEFQPQELSMAAWSFAKLYGQAGSGGPASSPARGGRRAARPPEVDGMLLRLASVATRRIDQFEDLGGDLEHRLGPGHPRPRRRGGRRGPGPALRRGRHGLLQHGAAGLLDPGRGEHPVGLRAPRPRPGEAAPAEAGPLLLGGRGGGHRAHAELHRRTPARQHRGDLEGPLRRGGRAVARQAEVAARGALRGLAGPPGGRAGVRGRPHEAGDAQHQPLAGPPAGAAERHAGARGQRRDLHRGARRSAQPAGPAPVGRGAAVVPANAGAVLRRGRAGELQRGVGVVIGASQSRSGGRSGLASPLRSSPDSSPVLTSSLATRVDFCEQRRARISEAGALSDGPSIFYMFLVVCNAFSPHYD</sequence>
<dbReference type="EMBL" id="CAUYUJ010000925">
    <property type="protein sequence ID" value="CAK0793239.1"/>
    <property type="molecule type" value="Genomic_DNA"/>
</dbReference>
<dbReference type="PANTHER" id="PTHR21228:SF40">
    <property type="entry name" value="LD45607P"/>
    <property type="match status" value="1"/>
</dbReference>
<protein>
    <submittedName>
        <fullName evidence="2">Uncharacterized protein</fullName>
    </submittedName>
</protein>
<evidence type="ECO:0000256" key="1">
    <source>
        <dbReference type="SAM" id="MobiDB-lite"/>
    </source>
</evidence>
<accession>A0ABN9PJP7</accession>
<keyword evidence="3" id="KW-1185">Reference proteome</keyword>
<feature type="compositionally biased region" description="Low complexity" evidence="1">
    <location>
        <begin position="730"/>
        <end position="748"/>
    </location>
</feature>
<proteinExistence type="predicted"/>
<name>A0ABN9PJP7_9DINO</name>
<organism evidence="2 3">
    <name type="scientific">Prorocentrum cordatum</name>
    <dbReference type="NCBI Taxonomy" id="2364126"/>
    <lineage>
        <taxon>Eukaryota</taxon>
        <taxon>Sar</taxon>
        <taxon>Alveolata</taxon>
        <taxon>Dinophyceae</taxon>
        <taxon>Prorocentrales</taxon>
        <taxon>Prorocentraceae</taxon>
        <taxon>Prorocentrum</taxon>
    </lineage>
</organism>
<feature type="compositionally biased region" description="Low complexity" evidence="1">
    <location>
        <begin position="801"/>
        <end position="813"/>
    </location>
</feature>
<comment type="caution">
    <text evidence="2">The sequence shown here is derived from an EMBL/GenBank/DDBJ whole genome shotgun (WGS) entry which is preliminary data.</text>
</comment>
<evidence type="ECO:0000313" key="3">
    <source>
        <dbReference type="Proteomes" id="UP001189429"/>
    </source>
</evidence>
<feature type="region of interest" description="Disordered" evidence="1">
    <location>
        <begin position="579"/>
        <end position="598"/>
    </location>
</feature>
<feature type="compositionally biased region" description="Basic and acidic residues" evidence="1">
    <location>
        <begin position="90"/>
        <end position="108"/>
    </location>
</feature>
<feature type="compositionally biased region" description="Basic and acidic residues" evidence="1">
    <location>
        <begin position="780"/>
        <end position="795"/>
    </location>
</feature>
<feature type="region of interest" description="Disordered" evidence="1">
    <location>
        <begin position="621"/>
        <end position="813"/>
    </location>
</feature>
<dbReference type="Proteomes" id="UP001189429">
    <property type="component" value="Unassembled WGS sequence"/>
</dbReference>
<feature type="compositionally biased region" description="Low complexity" evidence="1">
    <location>
        <begin position="683"/>
        <end position="693"/>
    </location>
</feature>
<feature type="region of interest" description="Disordered" evidence="1">
    <location>
        <begin position="843"/>
        <end position="868"/>
    </location>
</feature>
<dbReference type="InterPro" id="IPR050870">
    <property type="entry name" value="FAST_kinase"/>
</dbReference>
<feature type="region of interest" description="Disordered" evidence="1">
    <location>
        <begin position="90"/>
        <end position="121"/>
    </location>
</feature>